<dbReference type="GO" id="GO:0005524">
    <property type="term" value="F:ATP binding"/>
    <property type="evidence" value="ECO:0007669"/>
    <property type="project" value="UniProtKB-UniRule"/>
</dbReference>
<dbReference type="PANTHER" id="PTHR23132">
    <property type="entry name" value="D-ALANINE--D-ALANINE LIGASE"/>
    <property type="match status" value="1"/>
</dbReference>
<dbReference type="GO" id="GO:0046872">
    <property type="term" value="F:metal ion binding"/>
    <property type="evidence" value="ECO:0007669"/>
    <property type="project" value="InterPro"/>
</dbReference>
<protein>
    <recommendedName>
        <fullName evidence="2">ATP-grasp domain-containing protein</fullName>
    </recommendedName>
</protein>
<gene>
    <name evidence="3" type="ORF">AKG39_08890</name>
</gene>
<dbReference type="InterPro" id="IPR013815">
    <property type="entry name" value="ATP_grasp_subdomain_1"/>
</dbReference>
<dbReference type="EMBL" id="LGYO01000021">
    <property type="protein sequence ID" value="KNZ42038.1"/>
    <property type="molecule type" value="Genomic_DNA"/>
</dbReference>
<dbReference type="AlphaFoldDB" id="A0A0L6U0K6"/>
<evidence type="ECO:0000256" key="1">
    <source>
        <dbReference type="PROSITE-ProRule" id="PRU00409"/>
    </source>
</evidence>
<name>A0A0L6U0K6_9FIRM</name>
<evidence type="ECO:0000313" key="3">
    <source>
        <dbReference type="EMBL" id="KNZ42038.1"/>
    </source>
</evidence>
<organism evidence="3 4">
    <name type="scientific">Acetobacterium bakii</name>
    <dbReference type="NCBI Taxonomy" id="52689"/>
    <lineage>
        <taxon>Bacteria</taxon>
        <taxon>Bacillati</taxon>
        <taxon>Bacillota</taxon>
        <taxon>Clostridia</taxon>
        <taxon>Eubacteriales</taxon>
        <taxon>Eubacteriaceae</taxon>
        <taxon>Acetobacterium</taxon>
    </lineage>
</organism>
<dbReference type="PROSITE" id="PS00867">
    <property type="entry name" value="CPSASE_2"/>
    <property type="match status" value="1"/>
</dbReference>
<evidence type="ECO:0000313" key="4">
    <source>
        <dbReference type="Proteomes" id="UP000036873"/>
    </source>
</evidence>
<dbReference type="Proteomes" id="UP000036873">
    <property type="component" value="Unassembled WGS sequence"/>
</dbReference>
<dbReference type="InterPro" id="IPR005479">
    <property type="entry name" value="CPAse_ATP-bd"/>
</dbReference>
<dbReference type="Pfam" id="PF02655">
    <property type="entry name" value="ATP-grasp_3"/>
    <property type="match status" value="1"/>
</dbReference>
<dbReference type="OrthoDB" id="9807469at2"/>
<reference evidence="4" key="1">
    <citation type="submission" date="2015-07" db="EMBL/GenBank/DDBJ databases">
        <title>Draft genome sequence of Acetobacterium bakii DSM 8293, a potential psychrophilic chemical producer through syngas fermentation.</title>
        <authorList>
            <person name="Song Y."/>
            <person name="Hwang S."/>
            <person name="Cho B.-K."/>
        </authorList>
    </citation>
    <scope>NUCLEOTIDE SEQUENCE [LARGE SCALE GENOMIC DNA]</scope>
    <source>
        <strain evidence="4">DSM 8239</strain>
    </source>
</reference>
<dbReference type="InterPro" id="IPR003806">
    <property type="entry name" value="ATP-grasp_PylC-type"/>
</dbReference>
<dbReference type="RefSeq" id="WP_050740034.1">
    <property type="nucleotide sequence ID" value="NZ_LGYO01000021.1"/>
</dbReference>
<keyword evidence="1" id="KW-0067">ATP-binding</keyword>
<dbReference type="Gene3D" id="3.30.1490.20">
    <property type="entry name" value="ATP-grasp fold, A domain"/>
    <property type="match status" value="1"/>
</dbReference>
<dbReference type="SUPFAM" id="SSF56059">
    <property type="entry name" value="Glutathione synthetase ATP-binding domain-like"/>
    <property type="match status" value="1"/>
</dbReference>
<dbReference type="PANTHER" id="PTHR23132:SF23">
    <property type="entry name" value="D-ALANINE--D-ALANINE LIGASE B"/>
    <property type="match status" value="1"/>
</dbReference>
<proteinExistence type="predicted"/>
<dbReference type="GO" id="GO:0008716">
    <property type="term" value="F:D-alanine-D-alanine ligase activity"/>
    <property type="evidence" value="ECO:0007669"/>
    <property type="project" value="TreeGrafter"/>
</dbReference>
<comment type="caution">
    <text evidence="3">The sequence shown here is derived from an EMBL/GenBank/DDBJ whole genome shotgun (WGS) entry which is preliminary data.</text>
</comment>
<dbReference type="Gene3D" id="3.30.470.20">
    <property type="entry name" value="ATP-grasp fold, B domain"/>
    <property type="match status" value="1"/>
</dbReference>
<keyword evidence="4" id="KW-1185">Reference proteome</keyword>
<keyword evidence="1" id="KW-0547">Nucleotide-binding</keyword>
<evidence type="ECO:0000259" key="2">
    <source>
        <dbReference type="PROSITE" id="PS50975"/>
    </source>
</evidence>
<accession>A0A0L6U0K6</accession>
<feature type="domain" description="ATP-grasp" evidence="2">
    <location>
        <begin position="115"/>
        <end position="306"/>
    </location>
</feature>
<dbReference type="InterPro" id="IPR011761">
    <property type="entry name" value="ATP-grasp"/>
</dbReference>
<dbReference type="STRING" id="52689.AKG39_08890"/>
<dbReference type="PROSITE" id="PS50975">
    <property type="entry name" value="ATP_GRASP"/>
    <property type="match status" value="1"/>
</dbReference>
<sequence>MNYSKLNVLLTEGACRQTLPMAKAFRELGCQVTTLNNGNLDVGNLSRYPSRKIVDCCSDHDSAGTREAIDQILKSEHYDLVVPMSDFTAGLLAREKDYFSRYAKIGVNDWAVFNQAFDKTNTMAVCMDKNISCPKTYLDVCSAVSLAEMRYPVVVKPTSACGSIGFNIAPNMEKLVEILGDADEALGPMLIQEYIPQKGKQFNAHLFLDNNHDIKMALVAEKCRWFPVDGGASTLCMTVVRPDIIEMCSRLLKELNWQGYCDVDLMVDPRDNIPKVIEVNARISANVKICYLAGMNVAQLILENTFGERVTEYTDYKEGIRLRYLHTDLIWFIKSKDRFRARPSWFSLKNTSDQIFSMKDPLPWFGFTAQAFKKYGKEMKKRERK</sequence>